<evidence type="ECO:0000256" key="1">
    <source>
        <dbReference type="SAM" id="MobiDB-lite"/>
    </source>
</evidence>
<dbReference type="EnsemblMetazoa" id="AMEM003199-RA">
    <property type="protein sequence ID" value="AMEM003199-PA"/>
    <property type="gene ID" value="AMEM003199"/>
</dbReference>
<name>A0A182UT66_ANOME</name>
<reference evidence="2" key="1">
    <citation type="submission" date="2020-05" db="UniProtKB">
        <authorList>
            <consortium name="EnsemblMetazoa"/>
        </authorList>
    </citation>
    <scope>IDENTIFICATION</scope>
    <source>
        <strain evidence="2">MAF</strain>
    </source>
</reference>
<keyword evidence="3" id="KW-1185">Reference proteome</keyword>
<dbReference type="AlphaFoldDB" id="A0A182UT66"/>
<evidence type="ECO:0000313" key="2">
    <source>
        <dbReference type="EnsemblMetazoa" id="AMEM003199-PA"/>
    </source>
</evidence>
<dbReference type="Proteomes" id="UP000075903">
    <property type="component" value="Unassembled WGS sequence"/>
</dbReference>
<proteinExistence type="predicted"/>
<sequence length="154" mass="16417">MSGTLAGSSAFDEKRLGPRTIALIKELSFPPAVVLQNSPRASGSTPLECKTRRLAVRDNEPFKVSQRGARPVVSQPSPYADAEPRLACMAGLRCNGNHLTRALQESGARWARPPPPPPSRQKNVSKAPGAVEACVRLAGISPTGFEIHAPDEVD</sequence>
<protein>
    <submittedName>
        <fullName evidence="2">Uncharacterized protein</fullName>
    </submittedName>
</protein>
<dbReference type="VEuPathDB" id="VectorBase:AMEM003199"/>
<accession>A0A182UT66</accession>
<evidence type="ECO:0000313" key="3">
    <source>
        <dbReference type="Proteomes" id="UP000075903"/>
    </source>
</evidence>
<feature type="region of interest" description="Disordered" evidence="1">
    <location>
        <begin position="103"/>
        <end position="128"/>
    </location>
</feature>
<organism evidence="2 3">
    <name type="scientific">Anopheles merus</name>
    <name type="common">Mosquito</name>
    <dbReference type="NCBI Taxonomy" id="30066"/>
    <lineage>
        <taxon>Eukaryota</taxon>
        <taxon>Metazoa</taxon>
        <taxon>Ecdysozoa</taxon>
        <taxon>Arthropoda</taxon>
        <taxon>Hexapoda</taxon>
        <taxon>Insecta</taxon>
        <taxon>Pterygota</taxon>
        <taxon>Neoptera</taxon>
        <taxon>Endopterygota</taxon>
        <taxon>Diptera</taxon>
        <taxon>Nematocera</taxon>
        <taxon>Culicoidea</taxon>
        <taxon>Culicidae</taxon>
        <taxon>Anophelinae</taxon>
        <taxon>Anopheles</taxon>
    </lineage>
</organism>